<dbReference type="EMBL" id="AP027735">
    <property type="protein sequence ID" value="BDZ59165.1"/>
    <property type="molecule type" value="Genomic_DNA"/>
</dbReference>
<sequence length="363" mass="39471">MRRHTETLAPAVRDVLADAGLRPADLTTVVVGVGPGPFTGLRVGVVTARTMGLALGIPVHGVCSLDAIARQVVATGAPERFLVATDARRKEVYWATYRAGAHGAQRDGEPQVVRPGELPDDVRALPSAGRGHDLYPDLLTGDPLGPLDVSAGALAELAEAELAAGRSLLVPEPLYLRRPDAQPQAPRTPPDRDPRRGRRREYAWGQEDSLRPMRWTDIDDLVRIDALLFEHDAWPAATWWAELRERPRRVYVVATGPDDRAMAYGGLDVAGDVADVMTIGVSPQAQGRGLGQRLLDRLLQIAREAGVEAVLLEVRADNDAARNLYARNGFEQINVRRGYYQPGGVDALVLRRLLETPEKARGG</sequence>
<proteinExistence type="inferred from homology"/>
<dbReference type="Gene3D" id="3.40.630.30">
    <property type="match status" value="1"/>
</dbReference>
<feature type="region of interest" description="Disordered" evidence="5">
    <location>
        <begin position="176"/>
        <end position="203"/>
    </location>
</feature>
<name>A0ABM8HE08_9MICO</name>
<dbReference type="InterPro" id="IPR043129">
    <property type="entry name" value="ATPase_NBD"/>
</dbReference>
<reference evidence="7" key="2">
    <citation type="submission" date="2023-02" db="EMBL/GenBank/DDBJ databases">
        <authorList>
            <person name="Sun Q."/>
            <person name="Mori K."/>
        </authorList>
    </citation>
    <scope>NUCLEOTIDE SEQUENCE</scope>
    <source>
        <strain evidence="7">NBRC 110608</strain>
    </source>
</reference>
<reference evidence="7" key="1">
    <citation type="journal article" date="2014" name="Int. J. Syst. Evol. Microbiol.">
        <title>Complete genome of a new Firmicutes species belonging to the dominant human colonic microbiota ('Ruminococcus bicirculans') reveals two chromosomes and a selective capacity to utilize plant glucans.</title>
        <authorList>
            <consortium name="NISC Comparative Sequencing Program"/>
            <person name="Wegmann U."/>
            <person name="Louis P."/>
            <person name="Goesmann A."/>
            <person name="Henrissat B."/>
            <person name="Duncan S.H."/>
            <person name="Flint H.J."/>
        </authorList>
    </citation>
    <scope>NUCLEOTIDE SEQUENCE</scope>
    <source>
        <strain evidence="7">NBRC 110608</strain>
    </source>
</reference>
<dbReference type="InterPro" id="IPR016181">
    <property type="entry name" value="Acyl_CoA_acyltransferase"/>
</dbReference>
<keyword evidence="4" id="KW-0012">Acyltransferase</keyword>
<protein>
    <recommendedName>
        <fullName evidence="6">N-acetyltransferase domain-containing protein</fullName>
    </recommendedName>
</protein>
<gene>
    <name evidence="7" type="ORF">GCM10025872_28220</name>
</gene>
<keyword evidence="2" id="KW-0963">Cytoplasm</keyword>
<feature type="domain" description="N-acetyltransferase" evidence="6">
    <location>
        <begin position="208"/>
        <end position="355"/>
    </location>
</feature>
<dbReference type="CDD" id="cd24032">
    <property type="entry name" value="ASKHA_NBD_TsaB"/>
    <property type="match status" value="1"/>
</dbReference>
<dbReference type="SUPFAM" id="SSF53067">
    <property type="entry name" value="Actin-like ATPase domain"/>
    <property type="match status" value="2"/>
</dbReference>
<dbReference type="PANTHER" id="PTHR43420:SF44">
    <property type="entry name" value="ACETYLTRANSFERASE YPEA"/>
    <property type="match status" value="1"/>
</dbReference>
<organism evidence="7">
    <name type="scientific">Barrientosiimonas endolithica</name>
    <dbReference type="NCBI Taxonomy" id="1535208"/>
    <lineage>
        <taxon>Bacteria</taxon>
        <taxon>Bacillati</taxon>
        <taxon>Actinomycetota</taxon>
        <taxon>Actinomycetes</taxon>
        <taxon>Micrococcales</taxon>
        <taxon>Dermacoccaceae</taxon>
        <taxon>Barrientosiimonas</taxon>
    </lineage>
</organism>
<dbReference type="Pfam" id="PF00814">
    <property type="entry name" value="TsaD"/>
    <property type="match status" value="1"/>
</dbReference>
<dbReference type="PANTHER" id="PTHR43420">
    <property type="entry name" value="ACETYLTRANSFERASE"/>
    <property type="match status" value="1"/>
</dbReference>
<evidence type="ECO:0000256" key="1">
    <source>
        <dbReference type="ARBA" id="ARBA00005395"/>
    </source>
</evidence>
<accession>A0ABM8HE08</accession>
<dbReference type="InterPro" id="IPR000905">
    <property type="entry name" value="Gcp-like_dom"/>
</dbReference>
<dbReference type="NCBIfam" id="TIGR01575">
    <property type="entry name" value="rimI"/>
    <property type="match status" value="1"/>
</dbReference>
<keyword evidence="3" id="KW-0808">Transferase</keyword>
<dbReference type="CDD" id="cd04301">
    <property type="entry name" value="NAT_SF"/>
    <property type="match status" value="1"/>
</dbReference>
<dbReference type="SUPFAM" id="SSF55729">
    <property type="entry name" value="Acyl-CoA N-acyltransferases (Nat)"/>
    <property type="match status" value="1"/>
</dbReference>
<evidence type="ECO:0000256" key="3">
    <source>
        <dbReference type="ARBA" id="ARBA00022679"/>
    </source>
</evidence>
<dbReference type="Pfam" id="PF00583">
    <property type="entry name" value="Acetyltransf_1"/>
    <property type="match status" value="1"/>
</dbReference>
<dbReference type="NCBIfam" id="TIGR03725">
    <property type="entry name" value="T6A_YeaZ"/>
    <property type="match status" value="1"/>
</dbReference>
<dbReference type="InterPro" id="IPR022496">
    <property type="entry name" value="T6A_TsaB"/>
</dbReference>
<evidence type="ECO:0000259" key="6">
    <source>
        <dbReference type="PROSITE" id="PS51186"/>
    </source>
</evidence>
<comment type="similarity">
    <text evidence="1">Belongs to the acetyltransferase family. RimI subfamily.</text>
</comment>
<dbReference type="Gene3D" id="3.30.420.40">
    <property type="match status" value="2"/>
</dbReference>
<dbReference type="PROSITE" id="PS51186">
    <property type="entry name" value="GNAT"/>
    <property type="match status" value="1"/>
</dbReference>
<dbReference type="InterPro" id="IPR000182">
    <property type="entry name" value="GNAT_dom"/>
</dbReference>
<evidence type="ECO:0000256" key="2">
    <source>
        <dbReference type="ARBA" id="ARBA00022490"/>
    </source>
</evidence>
<evidence type="ECO:0000313" key="7">
    <source>
        <dbReference type="EMBL" id="BDZ59165.1"/>
    </source>
</evidence>
<evidence type="ECO:0000256" key="5">
    <source>
        <dbReference type="SAM" id="MobiDB-lite"/>
    </source>
</evidence>
<evidence type="ECO:0000256" key="4">
    <source>
        <dbReference type="ARBA" id="ARBA00023315"/>
    </source>
</evidence>
<dbReference type="InterPro" id="IPR006464">
    <property type="entry name" value="AcTrfase_RimI/Ard1"/>
</dbReference>
<dbReference type="InterPro" id="IPR050680">
    <property type="entry name" value="YpeA/RimI_acetyltransf"/>
</dbReference>